<keyword evidence="2" id="KW-1185">Reference proteome</keyword>
<comment type="caution">
    <text evidence="1">The sequence shown here is derived from an EMBL/GenBank/DDBJ whole genome shotgun (WGS) entry which is preliminary data.</text>
</comment>
<evidence type="ECO:0000313" key="2">
    <source>
        <dbReference type="Proteomes" id="UP001320706"/>
    </source>
</evidence>
<dbReference type="EMBL" id="JAMKPW020000022">
    <property type="protein sequence ID" value="KAK8206585.1"/>
    <property type="molecule type" value="Genomic_DNA"/>
</dbReference>
<proteinExistence type="predicted"/>
<protein>
    <submittedName>
        <fullName evidence="1">Uncharacterized protein</fullName>
    </submittedName>
</protein>
<reference evidence="1" key="1">
    <citation type="submission" date="2024-02" db="EMBL/GenBank/DDBJ databases">
        <title>Metagenome Assembled Genome of Zalaria obscura JY119.</title>
        <authorList>
            <person name="Vighnesh L."/>
            <person name="Jagadeeshwari U."/>
            <person name="Venkata Ramana C."/>
            <person name="Sasikala C."/>
        </authorList>
    </citation>
    <scope>NUCLEOTIDE SEQUENCE</scope>
    <source>
        <strain evidence="1">JY119</strain>
    </source>
</reference>
<organism evidence="1 2">
    <name type="scientific">Zalaria obscura</name>
    <dbReference type="NCBI Taxonomy" id="2024903"/>
    <lineage>
        <taxon>Eukaryota</taxon>
        <taxon>Fungi</taxon>
        <taxon>Dikarya</taxon>
        <taxon>Ascomycota</taxon>
        <taxon>Pezizomycotina</taxon>
        <taxon>Dothideomycetes</taxon>
        <taxon>Dothideomycetidae</taxon>
        <taxon>Dothideales</taxon>
        <taxon>Zalariaceae</taxon>
        <taxon>Zalaria</taxon>
    </lineage>
</organism>
<accession>A0ACC3SBH3</accession>
<sequence length="801" mass="88286">MSDADTKSLQRPPTPHDFHLLKSLRFFDNSNAPAPPSNSRDLPVHRPNSVHQQQVDSPSAAAASLSSPPAAAQSPPSPALPTTEDLSQSPEEVKRDSAISPSEHTSSPPPTAADSHSHSRPDLRHSASVPTIVVQDDTSPTGKRRKSPLSVFRSRQHDPLRRQGSSGYHRRIRSFRGINMEIPTGSLEDLSSPGKLQFSTRGSVVLSKAEVAAANGNGKVEEPQQKSWDKPKKGLVAGRRKPSIQMLQAAVQGGRVLSAEEISFSMRVRSMYEHGDEEAGNRVVSPGAPPTPRATAPGPEEREGATPDAEDRPLNIQKTRPGLENGTATSPTTTLPRSVTTTSLREPHELAGGIEDWEDVQGGAVDRYGFIDPTLPANRQRAGSASQKAGSLYSYKSSTSSTFVSRPFRSRDRRLMDDASDMLTLPPGLAQIAEQDDAGRTATAAKQREWRREQKWQKMARLTNRASNGAGMSFDFDTTDPKLISRTWKGIPDRWRATAWHAFLSASAKKREGDTGASVSDATLVQLFHAYQAQSCADDVQIDVDVPRTINLHIMFRRRYRGGQRLLFRVLHAVALHFPDVGYVQGMAALAATLLCYYDEEAAFVMMVRLWQLRGLEQLFKAGFEGLMAALKEFEDDWLAGSDVARKLNELGIASTAYGTRWYLTLFNMSIPFPAQLRVWDVFMLLGDRNTTSSRETGVGSFDGADLDVLHAAGAALVDATREIVMDSDFENVMKVLTSWIPVRDEDLLMRVARAEWRMKQKRDRSGSRSIVCVVESDYNYSWGRPLNLMCQQIESGVSLL</sequence>
<gene>
    <name evidence="1" type="ORF">M8818_004419</name>
</gene>
<name>A0ACC3SBH3_9PEZI</name>
<dbReference type="Proteomes" id="UP001320706">
    <property type="component" value="Unassembled WGS sequence"/>
</dbReference>
<evidence type="ECO:0000313" key="1">
    <source>
        <dbReference type="EMBL" id="KAK8206585.1"/>
    </source>
</evidence>